<feature type="region of interest" description="Disordered" evidence="1">
    <location>
        <begin position="1"/>
        <end position="22"/>
    </location>
</feature>
<feature type="compositionally biased region" description="Polar residues" evidence="1">
    <location>
        <begin position="1"/>
        <end position="10"/>
    </location>
</feature>
<sequence length="134" mass="15470">MIQNLLSHQPATRPERSPTDSALVAKSIPNIEVSRYPKEERQDFTSILHAIAMDYDLNDERQQSSHRRSRATNWNELFWMVEDPSSLPRHRRSLALTNDEFTEITLLCVELHGDLHHEGDAAVWDGFKADGSRF</sequence>
<proteinExistence type="predicted"/>
<comment type="caution">
    <text evidence="2">The sequence shown here is derived from an EMBL/GenBank/DDBJ whole genome shotgun (WGS) entry which is preliminary data.</text>
</comment>
<accession>A0A1Z5JRB3</accession>
<dbReference type="InParanoid" id="A0A1Z5JRB3"/>
<organism evidence="2 3">
    <name type="scientific">Fistulifera solaris</name>
    <name type="common">Oleaginous diatom</name>
    <dbReference type="NCBI Taxonomy" id="1519565"/>
    <lineage>
        <taxon>Eukaryota</taxon>
        <taxon>Sar</taxon>
        <taxon>Stramenopiles</taxon>
        <taxon>Ochrophyta</taxon>
        <taxon>Bacillariophyta</taxon>
        <taxon>Bacillariophyceae</taxon>
        <taxon>Bacillariophycidae</taxon>
        <taxon>Naviculales</taxon>
        <taxon>Naviculaceae</taxon>
        <taxon>Fistulifera</taxon>
    </lineage>
</organism>
<protein>
    <submittedName>
        <fullName evidence="2">Uncharacterized protein</fullName>
    </submittedName>
</protein>
<evidence type="ECO:0000313" key="2">
    <source>
        <dbReference type="EMBL" id="GAX16547.1"/>
    </source>
</evidence>
<reference evidence="2 3" key="1">
    <citation type="journal article" date="2015" name="Plant Cell">
        <title>Oil accumulation by the oleaginous diatom Fistulifera solaris as revealed by the genome and transcriptome.</title>
        <authorList>
            <person name="Tanaka T."/>
            <person name="Maeda Y."/>
            <person name="Veluchamy A."/>
            <person name="Tanaka M."/>
            <person name="Abida H."/>
            <person name="Marechal E."/>
            <person name="Bowler C."/>
            <person name="Muto M."/>
            <person name="Sunaga Y."/>
            <person name="Tanaka M."/>
            <person name="Yoshino T."/>
            <person name="Taniguchi T."/>
            <person name="Fukuda Y."/>
            <person name="Nemoto M."/>
            <person name="Matsumoto M."/>
            <person name="Wong P.S."/>
            <person name="Aburatani S."/>
            <person name="Fujibuchi W."/>
        </authorList>
    </citation>
    <scope>NUCLEOTIDE SEQUENCE [LARGE SCALE GENOMIC DNA]</scope>
    <source>
        <strain evidence="2 3">JPCC DA0580</strain>
    </source>
</reference>
<dbReference type="Proteomes" id="UP000198406">
    <property type="component" value="Unassembled WGS sequence"/>
</dbReference>
<dbReference type="EMBL" id="BDSP01000107">
    <property type="protein sequence ID" value="GAX16547.1"/>
    <property type="molecule type" value="Genomic_DNA"/>
</dbReference>
<keyword evidence="3" id="KW-1185">Reference proteome</keyword>
<dbReference type="AlphaFoldDB" id="A0A1Z5JRB3"/>
<evidence type="ECO:0000313" key="3">
    <source>
        <dbReference type="Proteomes" id="UP000198406"/>
    </source>
</evidence>
<name>A0A1Z5JRB3_FISSO</name>
<evidence type="ECO:0000256" key="1">
    <source>
        <dbReference type="SAM" id="MobiDB-lite"/>
    </source>
</evidence>
<gene>
    <name evidence="2" type="ORF">FisN_7Lh273</name>
</gene>